<dbReference type="AlphaFoldDB" id="A0A853EWI4"/>
<gene>
    <name evidence="2" type="ORF">HZZ10_15785</name>
</gene>
<keyword evidence="3" id="KW-1185">Reference proteome</keyword>
<protein>
    <submittedName>
        <fullName evidence="2">Uncharacterized protein</fullName>
    </submittedName>
</protein>
<dbReference type="RefSeq" id="WP_179914216.1">
    <property type="nucleotide sequence ID" value="NZ_JACBYE010000050.1"/>
</dbReference>
<evidence type="ECO:0000313" key="2">
    <source>
        <dbReference type="EMBL" id="NYS94977.1"/>
    </source>
</evidence>
<organism evidence="2 3">
    <name type="scientific">Sanguibacter inulinus</name>
    <dbReference type="NCBI Taxonomy" id="60922"/>
    <lineage>
        <taxon>Bacteria</taxon>
        <taxon>Bacillati</taxon>
        <taxon>Actinomycetota</taxon>
        <taxon>Actinomycetes</taxon>
        <taxon>Micrococcales</taxon>
        <taxon>Sanguibacteraceae</taxon>
        <taxon>Sanguibacter</taxon>
    </lineage>
</organism>
<accession>A0A853EWI4</accession>
<reference evidence="2 3" key="1">
    <citation type="submission" date="2020-07" db="EMBL/GenBank/DDBJ databases">
        <title>MOT database genomes.</title>
        <authorList>
            <person name="Joseph S."/>
            <person name="Aduse-Opoku J."/>
            <person name="Hashim A."/>
            <person name="Wade W."/>
            <person name="Curtis M."/>
        </authorList>
    </citation>
    <scope>NUCLEOTIDE SEQUENCE [LARGE SCALE GENOMIC DNA]</scope>
    <source>
        <strain evidence="2 3">DSM 100099</strain>
    </source>
</reference>
<feature type="region of interest" description="Disordered" evidence="1">
    <location>
        <begin position="145"/>
        <end position="214"/>
    </location>
</feature>
<evidence type="ECO:0000256" key="1">
    <source>
        <dbReference type="SAM" id="MobiDB-lite"/>
    </source>
</evidence>
<dbReference type="PROSITE" id="PS51257">
    <property type="entry name" value="PROKAR_LIPOPROTEIN"/>
    <property type="match status" value="1"/>
</dbReference>
<dbReference type="EMBL" id="JACBYE010000050">
    <property type="protein sequence ID" value="NYS94977.1"/>
    <property type="molecule type" value="Genomic_DNA"/>
</dbReference>
<proteinExistence type="predicted"/>
<evidence type="ECO:0000313" key="3">
    <source>
        <dbReference type="Proteomes" id="UP000561011"/>
    </source>
</evidence>
<feature type="compositionally biased region" description="Low complexity" evidence="1">
    <location>
        <begin position="164"/>
        <end position="204"/>
    </location>
</feature>
<comment type="caution">
    <text evidence="2">The sequence shown here is derived from an EMBL/GenBank/DDBJ whole genome shotgun (WGS) entry which is preliminary data.</text>
</comment>
<name>A0A853EWI4_9MICO</name>
<dbReference type="Proteomes" id="UP000561011">
    <property type="component" value="Unassembled WGS sequence"/>
</dbReference>
<sequence>MSTRQGSKARRGVALVTALLLGVLTTGCTPDHPLERLADDRAASADVVVAAEAFAAVLAELEDQVGVATSVAGAPADARSTVAALVDPEMDLGNQARAFFEGHTSQVERETRTVDLTDADVAVVDVTEADDQDGPVTLVTLDTVRTPVDGTPTTTRASYALSWGSPDASDPGSTSGSSSGPTAGATAGPTAGATDAQGPAETDGPGDGTPDGTGTRLVLEQVRAVHDDDGHHALVDPTSGDSALGVASDYVRALRSGTDREVDAFEGGVRSSSDLRDAMRSRLTASGRMTPVEVPCGRTGSVQVVYVILDGDVPPLRLEVDVSGDSPVVNAYL</sequence>